<dbReference type="InterPro" id="IPR035979">
    <property type="entry name" value="RBD_domain_sf"/>
</dbReference>
<sequence length="266" mass="30291">MMQGSLADGSCHLVVKSTFLEVTDGGMMKQYSKLRRVKSDSLVQHLLEEEVYTPGKFSNEQEPQVTMSSKASDSSTCPTPRDQTRAVRQSRAQPMERSEQRGRWHPRAACASTQAHSPDYMGRTTVMMRNLPNNYTRDMFVEMLNKHGFKGLYDFLYLPHDFDRNANLGYAFVNLVTADAVNSFWRVFDGFGRWSLPTAKVCKVSWSGPHQGLQSHVERYRNSPVMHKSVPDEYKPLVFKDGVRQPFPCPTRKVKPPPSKSAESYS</sequence>
<reference evidence="3 4" key="1">
    <citation type="submission" date="2024-02" db="EMBL/GenBank/DDBJ databases">
        <authorList>
            <person name="Chen Y."/>
            <person name="Shah S."/>
            <person name="Dougan E. K."/>
            <person name="Thang M."/>
            <person name="Chan C."/>
        </authorList>
    </citation>
    <scope>NUCLEOTIDE SEQUENCE [LARGE SCALE GENOMIC DNA]</scope>
</reference>
<evidence type="ECO:0000259" key="2">
    <source>
        <dbReference type="Pfam" id="PF04059"/>
    </source>
</evidence>
<feature type="region of interest" description="Disordered" evidence="1">
    <location>
        <begin position="54"/>
        <end position="109"/>
    </location>
</feature>
<evidence type="ECO:0000256" key="1">
    <source>
        <dbReference type="SAM" id="MobiDB-lite"/>
    </source>
</evidence>
<organism evidence="3 4">
    <name type="scientific">Durusdinium trenchii</name>
    <dbReference type="NCBI Taxonomy" id="1381693"/>
    <lineage>
        <taxon>Eukaryota</taxon>
        <taxon>Sar</taxon>
        <taxon>Alveolata</taxon>
        <taxon>Dinophyceae</taxon>
        <taxon>Suessiales</taxon>
        <taxon>Symbiodiniaceae</taxon>
        <taxon>Durusdinium</taxon>
    </lineage>
</organism>
<dbReference type="Gene3D" id="3.30.70.330">
    <property type="match status" value="1"/>
</dbReference>
<dbReference type="InterPro" id="IPR012677">
    <property type="entry name" value="Nucleotide-bd_a/b_plait_sf"/>
</dbReference>
<dbReference type="InterPro" id="IPR007201">
    <property type="entry name" value="Mei2-like_Rrm_C"/>
</dbReference>
<evidence type="ECO:0000313" key="3">
    <source>
        <dbReference type="EMBL" id="CAK9047906.1"/>
    </source>
</evidence>
<gene>
    <name evidence="3" type="ORF">CCMP2556_LOCUS24728</name>
</gene>
<evidence type="ECO:0000313" key="4">
    <source>
        <dbReference type="Proteomes" id="UP001642484"/>
    </source>
</evidence>
<dbReference type="CDD" id="cd12277">
    <property type="entry name" value="RRM3_MEI2_EAR1_like"/>
    <property type="match status" value="1"/>
</dbReference>
<protein>
    <recommendedName>
        <fullName evidence="2">Mei2-like C-terminal RNA recognition motif domain-containing protein</fullName>
    </recommendedName>
</protein>
<keyword evidence="4" id="KW-1185">Reference proteome</keyword>
<dbReference type="EMBL" id="CAXAMN010016335">
    <property type="protein sequence ID" value="CAK9047906.1"/>
    <property type="molecule type" value="Genomic_DNA"/>
</dbReference>
<feature type="domain" description="Mei2-like C-terminal RNA recognition motif" evidence="2">
    <location>
        <begin position="123"/>
        <end position="207"/>
    </location>
</feature>
<dbReference type="Pfam" id="PF04059">
    <property type="entry name" value="RRM_2"/>
    <property type="match status" value="1"/>
</dbReference>
<dbReference type="SUPFAM" id="SSF54928">
    <property type="entry name" value="RNA-binding domain, RBD"/>
    <property type="match status" value="1"/>
</dbReference>
<feature type="region of interest" description="Disordered" evidence="1">
    <location>
        <begin position="243"/>
        <end position="266"/>
    </location>
</feature>
<dbReference type="Proteomes" id="UP001642484">
    <property type="component" value="Unassembled WGS sequence"/>
</dbReference>
<comment type="caution">
    <text evidence="3">The sequence shown here is derived from an EMBL/GenBank/DDBJ whole genome shotgun (WGS) entry which is preliminary data.</text>
</comment>
<accession>A0ABP0M8U8</accession>
<proteinExistence type="predicted"/>
<name>A0ABP0M8U8_9DINO</name>
<feature type="compositionally biased region" description="Polar residues" evidence="1">
    <location>
        <begin position="56"/>
        <end position="78"/>
    </location>
</feature>